<proteinExistence type="predicted"/>
<name>A0ACB9S458_9MYRT</name>
<evidence type="ECO:0000313" key="2">
    <source>
        <dbReference type="Proteomes" id="UP001057402"/>
    </source>
</evidence>
<protein>
    <submittedName>
        <fullName evidence="1">Uncharacterized protein</fullName>
    </submittedName>
</protein>
<keyword evidence="2" id="KW-1185">Reference proteome</keyword>
<evidence type="ECO:0000313" key="1">
    <source>
        <dbReference type="EMBL" id="KAI4385869.1"/>
    </source>
</evidence>
<dbReference type="EMBL" id="CM042881">
    <property type="protein sequence ID" value="KAI4385869.1"/>
    <property type="molecule type" value="Genomic_DNA"/>
</dbReference>
<reference evidence="2" key="1">
    <citation type="journal article" date="2023" name="Front. Plant Sci.">
        <title>Chromosomal-level genome assembly of Melastoma candidum provides insights into trichome evolution.</title>
        <authorList>
            <person name="Zhong Y."/>
            <person name="Wu W."/>
            <person name="Sun C."/>
            <person name="Zou P."/>
            <person name="Liu Y."/>
            <person name="Dai S."/>
            <person name="Zhou R."/>
        </authorList>
    </citation>
    <scope>NUCLEOTIDE SEQUENCE [LARGE SCALE GENOMIC DNA]</scope>
</reference>
<dbReference type="Proteomes" id="UP001057402">
    <property type="component" value="Chromosome 2"/>
</dbReference>
<accession>A0ACB9S458</accession>
<organism evidence="1 2">
    <name type="scientific">Melastoma candidum</name>
    <dbReference type="NCBI Taxonomy" id="119954"/>
    <lineage>
        <taxon>Eukaryota</taxon>
        <taxon>Viridiplantae</taxon>
        <taxon>Streptophyta</taxon>
        <taxon>Embryophyta</taxon>
        <taxon>Tracheophyta</taxon>
        <taxon>Spermatophyta</taxon>
        <taxon>Magnoliopsida</taxon>
        <taxon>eudicotyledons</taxon>
        <taxon>Gunneridae</taxon>
        <taxon>Pentapetalae</taxon>
        <taxon>rosids</taxon>
        <taxon>malvids</taxon>
        <taxon>Myrtales</taxon>
        <taxon>Melastomataceae</taxon>
        <taxon>Melastomatoideae</taxon>
        <taxon>Melastomateae</taxon>
        <taxon>Melastoma</taxon>
    </lineage>
</organism>
<gene>
    <name evidence="1" type="ORF">MLD38_003858</name>
</gene>
<comment type="caution">
    <text evidence="1">The sequence shown here is derived from an EMBL/GenBank/DDBJ whole genome shotgun (WGS) entry which is preliminary data.</text>
</comment>
<sequence>MSLSISLDISSSAEKFYNQWRTQAHLLPGISGSIHSVEVHEGDWDSDGAVKLWTYTLEGKSRTAKDKVSFDDEDKSVTMDIIEGDVLKEFKSFKIVMKASAKADGKSRVIWSYDFEKISESVALPVSYLIIYEKLTREWNLTMELNELQTKRMTGQVTYLWECNSEALFHSSEIIKK</sequence>